<name>A0ABM1VI86_SOLPN</name>
<feature type="compositionally biased region" description="Polar residues" evidence="1">
    <location>
        <begin position="11"/>
        <end position="26"/>
    </location>
</feature>
<feature type="region of interest" description="Disordered" evidence="1">
    <location>
        <begin position="1"/>
        <end position="62"/>
    </location>
</feature>
<feature type="compositionally biased region" description="Basic and acidic residues" evidence="1">
    <location>
        <begin position="27"/>
        <end position="37"/>
    </location>
</feature>
<evidence type="ECO:0000313" key="2">
    <source>
        <dbReference type="Proteomes" id="UP000694930"/>
    </source>
</evidence>
<dbReference type="InterPro" id="IPR004252">
    <property type="entry name" value="Probable_transposase_24"/>
</dbReference>
<sequence length="103" mass="12016">MSEIDKKARSSTKGCSLHTSGAQSQESVRRKLEKELGRPVTQAEAFKATHIRKKKNPEDPYMWVEPRTEMTYNRYLQALEDLQQTLPEENRDMPLTQEHAERV</sequence>
<evidence type="ECO:0000313" key="3">
    <source>
        <dbReference type="RefSeq" id="XP_027775454.1"/>
    </source>
</evidence>
<dbReference type="GeneID" id="107030960"/>
<organism evidence="2 3">
    <name type="scientific">Solanum pennellii</name>
    <name type="common">Tomato</name>
    <name type="synonym">Lycopersicon pennellii</name>
    <dbReference type="NCBI Taxonomy" id="28526"/>
    <lineage>
        <taxon>Eukaryota</taxon>
        <taxon>Viridiplantae</taxon>
        <taxon>Streptophyta</taxon>
        <taxon>Embryophyta</taxon>
        <taxon>Tracheophyta</taxon>
        <taxon>Spermatophyta</taxon>
        <taxon>Magnoliopsida</taxon>
        <taxon>eudicotyledons</taxon>
        <taxon>Gunneridae</taxon>
        <taxon>Pentapetalae</taxon>
        <taxon>asterids</taxon>
        <taxon>lamiids</taxon>
        <taxon>Solanales</taxon>
        <taxon>Solanaceae</taxon>
        <taxon>Solanoideae</taxon>
        <taxon>Solaneae</taxon>
        <taxon>Solanum</taxon>
        <taxon>Solanum subgen. Lycopersicon</taxon>
    </lineage>
</organism>
<protein>
    <submittedName>
        <fullName evidence="3">Uncharacterized protein LOC107030960</fullName>
    </submittedName>
</protein>
<reference evidence="3" key="2">
    <citation type="submission" date="2025-08" db="UniProtKB">
        <authorList>
            <consortium name="RefSeq"/>
        </authorList>
    </citation>
    <scope>IDENTIFICATION</scope>
</reference>
<dbReference type="Pfam" id="PF03004">
    <property type="entry name" value="Transposase_24"/>
    <property type="match status" value="1"/>
</dbReference>
<gene>
    <name evidence="3" type="primary">LOC107030960</name>
</gene>
<dbReference type="RefSeq" id="XP_027775454.1">
    <property type="nucleotide sequence ID" value="XM_027919653.1"/>
</dbReference>
<reference evidence="2" key="1">
    <citation type="journal article" date="2014" name="Nat. Genet.">
        <title>The genome of the stress-tolerant wild tomato species Solanum pennellii.</title>
        <authorList>
            <person name="Bolger A."/>
            <person name="Scossa F."/>
            <person name="Bolger M.E."/>
            <person name="Lanz C."/>
            <person name="Maumus F."/>
            <person name="Tohge T."/>
            <person name="Quesneville H."/>
            <person name="Alseekh S."/>
            <person name="Sorensen I."/>
            <person name="Lichtenstein G."/>
            <person name="Fich E.A."/>
            <person name="Conte M."/>
            <person name="Keller H."/>
            <person name="Schneeberger K."/>
            <person name="Schwacke R."/>
            <person name="Ofner I."/>
            <person name="Vrebalov J."/>
            <person name="Xu Y."/>
            <person name="Osorio S."/>
            <person name="Aflitos S.A."/>
            <person name="Schijlen E."/>
            <person name="Jimenez-Gomez J.M."/>
            <person name="Ryngajllo M."/>
            <person name="Kimura S."/>
            <person name="Kumar R."/>
            <person name="Koenig D."/>
            <person name="Headland L.R."/>
            <person name="Maloof J.N."/>
            <person name="Sinha N."/>
            <person name="van Ham R.C."/>
            <person name="Lankhorst R.K."/>
            <person name="Mao L."/>
            <person name="Vogel A."/>
            <person name="Arsova B."/>
            <person name="Panstruga R."/>
            <person name="Fei Z."/>
            <person name="Rose J.K."/>
            <person name="Zamir D."/>
            <person name="Carrari F."/>
            <person name="Giovannoni J.J."/>
            <person name="Weigel D."/>
            <person name="Usadel B."/>
            <person name="Fernie A.R."/>
        </authorList>
    </citation>
    <scope>NUCLEOTIDE SEQUENCE [LARGE SCALE GENOMIC DNA]</scope>
    <source>
        <strain evidence="2">cv. LA0716</strain>
    </source>
</reference>
<accession>A0ABM1VI86</accession>
<proteinExistence type="predicted"/>
<evidence type="ECO:0000256" key="1">
    <source>
        <dbReference type="SAM" id="MobiDB-lite"/>
    </source>
</evidence>
<keyword evidence="2" id="KW-1185">Reference proteome</keyword>
<dbReference type="Proteomes" id="UP000694930">
    <property type="component" value="Chromosome 9"/>
</dbReference>